<dbReference type="Gene3D" id="1.25.40.20">
    <property type="entry name" value="Ankyrin repeat-containing domain"/>
    <property type="match status" value="1"/>
</dbReference>
<evidence type="ECO:0000256" key="3">
    <source>
        <dbReference type="PROSITE-ProRule" id="PRU00023"/>
    </source>
</evidence>
<protein>
    <recommendedName>
        <fullName evidence="6">F-box domain-containing protein</fullName>
    </recommendedName>
</protein>
<dbReference type="PANTHER" id="PTHR24198">
    <property type="entry name" value="ANKYRIN REPEAT AND PROTEIN KINASE DOMAIN-CONTAINING PROTEIN"/>
    <property type="match status" value="1"/>
</dbReference>
<reference evidence="4 5" key="1">
    <citation type="submission" date="2018-08" db="EMBL/GenBank/DDBJ databases">
        <title>Draft genome sequences of two Aspergillus turcosus clinical strains isolated from bronchoalveolar lavage fluid: one azole-susceptible and the other azole-resistant.</title>
        <authorList>
            <person name="Parent-Michaud M."/>
            <person name="Dufresne P.J."/>
            <person name="Fournier E."/>
            <person name="Martineau C."/>
            <person name="Moreira S."/>
            <person name="Perkins V."/>
            <person name="De Repentigny L."/>
            <person name="Dufresne S.F."/>
        </authorList>
    </citation>
    <scope>NUCLEOTIDE SEQUENCE [LARGE SCALE GENOMIC DNA]</scope>
    <source>
        <strain evidence="4">HMR AF 1038</strain>
    </source>
</reference>
<comment type="caution">
    <text evidence="4">The sequence shown here is derived from an EMBL/GenBank/DDBJ whole genome shotgun (WGS) entry which is preliminary data.</text>
</comment>
<gene>
    <name evidence="4" type="ORF">CFD26_101041</name>
</gene>
<dbReference type="AlphaFoldDB" id="A0A3R7IZD8"/>
<dbReference type="Pfam" id="PF00023">
    <property type="entry name" value="Ank"/>
    <property type="match status" value="1"/>
</dbReference>
<keyword evidence="5" id="KW-1185">Reference proteome</keyword>
<dbReference type="InterPro" id="IPR002110">
    <property type="entry name" value="Ankyrin_rpt"/>
</dbReference>
<proteinExistence type="predicted"/>
<keyword evidence="2 3" id="KW-0040">ANK repeat</keyword>
<dbReference type="PROSITE" id="PS50088">
    <property type="entry name" value="ANK_REPEAT"/>
    <property type="match status" value="1"/>
</dbReference>
<evidence type="ECO:0000313" key="4">
    <source>
        <dbReference type="EMBL" id="RLL93088.1"/>
    </source>
</evidence>
<dbReference type="Pfam" id="PF12796">
    <property type="entry name" value="Ank_2"/>
    <property type="match status" value="1"/>
</dbReference>
<dbReference type="SUPFAM" id="SSF48403">
    <property type="entry name" value="Ankyrin repeat"/>
    <property type="match status" value="1"/>
</dbReference>
<sequence>MSLSKLPNEVIFLIASHLACYRDLKALALSCRGLFHLLEEYLSKHSYQDCHGDALCCAAVHGDTELAMKSLKRMAAAAESFQGHRAENPYKHPRCTTNWSVEDIVLIQRALLVAVQAGSKRVVNLLLDHGAQTIFRCPSGYINNIPPLYLAVQNGHEDLVDLLCGRGYSCYDLNTCPLLWAIEHNHRRMIRTLLRHEPCHHYCYVLPMALNRRDTGMVRFLLESGLHGTNYAHDALFAAIFKGDLEMVRLFIANGADPNRLGDCYDSRWERNHVELLPKTDSRSLLEPGDIEEDWWTWCGSCGYDAAEHYSTTYVALHYDQMEILRFLLEHGVHPEPEDLQLARKKGNQEAVNLLSRFSYKDVPQKKCYLLVT</sequence>
<accession>A0A3R7IZD8</accession>
<dbReference type="OrthoDB" id="4772757at2759"/>
<evidence type="ECO:0000313" key="5">
    <source>
        <dbReference type="Proteomes" id="UP000215289"/>
    </source>
</evidence>
<keyword evidence="1" id="KW-0677">Repeat</keyword>
<name>A0A3R7IZD8_9EURO</name>
<dbReference type="SMART" id="SM00248">
    <property type="entry name" value="ANK"/>
    <property type="match status" value="5"/>
</dbReference>
<organism evidence="4 5">
    <name type="scientific">Aspergillus turcosus</name>
    <dbReference type="NCBI Taxonomy" id="1245748"/>
    <lineage>
        <taxon>Eukaryota</taxon>
        <taxon>Fungi</taxon>
        <taxon>Dikarya</taxon>
        <taxon>Ascomycota</taxon>
        <taxon>Pezizomycotina</taxon>
        <taxon>Eurotiomycetes</taxon>
        <taxon>Eurotiomycetidae</taxon>
        <taxon>Eurotiales</taxon>
        <taxon>Aspergillaceae</taxon>
        <taxon>Aspergillus</taxon>
        <taxon>Aspergillus subgen. Fumigati</taxon>
    </lineage>
</organism>
<dbReference type="Proteomes" id="UP000215289">
    <property type="component" value="Unassembled WGS sequence"/>
</dbReference>
<evidence type="ECO:0000256" key="2">
    <source>
        <dbReference type="ARBA" id="ARBA00023043"/>
    </source>
</evidence>
<evidence type="ECO:0008006" key="6">
    <source>
        <dbReference type="Google" id="ProtNLM"/>
    </source>
</evidence>
<dbReference type="EMBL" id="NIDN02000406">
    <property type="protein sequence ID" value="RLL93088.1"/>
    <property type="molecule type" value="Genomic_DNA"/>
</dbReference>
<dbReference type="InterPro" id="IPR036770">
    <property type="entry name" value="Ankyrin_rpt-contain_sf"/>
</dbReference>
<dbReference type="PANTHER" id="PTHR24198:SF165">
    <property type="entry name" value="ANKYRIN REPEAT-CONTAINING PROTEIN-RELATED"/>
    <property type="match status" value="1"/>
</dbReference>
<feature type="repeat" description="ANK" evidence="3">
    <location>
        <begin position="231"/>
        <end position="263"/>
    </location>
</feature>
<dbReference type="STRING" id="1245748.A0A3R7IZD8"/>
<evidence type="ECO:0000256" key="1">
    <source>
        <dbReference type="ARBA" id="ARBA00022737"/>
    </source>
</evidence>